<organism evidence="4 5">
    <name type="scientific">Gigaspora margarita</name>
    <dbReference type="NCBI Taxonomy" id="4874"/>
    <lineage>
        <taxon>Eukaryota</taxon>
        <taxon>Fungi</taxon>
        <taxon>Fungi incertae sedis</taxon>
        <taxon>Mucoromycota</taxon>
        <taxon>Glomeromycotina</taxon>
        <taxon>Glomeromycetes</taxon>
        <taxon>Diversisporales</taxon>
        <taxon>Gigasporaceae</taxon>
        <taxon>Gigaspora</taxon>
    </lineage>
</organism>
<name>A0A8H4EPX5_GIGMA</name>
<reference evidence="4 5" key="1">
    <citation type="journal article" date="2019" name="Environ. Microbiol.">
        <title>At the nexus of three kingdoms: the genome of the mycorrhizal fungus Gigaspora margarita provides insights into plant, endobacterial and fungal interactions.</title>
        <authorList>
            <person name="Venice F."/>
            <person name="Ghignone S."/>
            <person name="Salvioli di Fossalunga A."/>
            <person name="Amselem J."/>
            <person name="Novero M."/>
            <person name="Xianan X."/>
            <person name="Sedzielewska Toro K."/>
            <person name="Morin E."/>
            <person name="Lipzen A."/>
            <person name="Grigoriev I.V."/>
            <person name="Henrissat B."/>
            <person name="Martin F.M."/>
            <person name="Bonfante P."/>
        </authorList>
    </citation>
    <scope>NUCLEOTIDE SEQUENCE [LARGE SCALE GENOMIC DNA]</scope>
    <source>
        <strain evidence="4 5">BEG34</strain>
    </source>
</reference>
<sequence>MLSMTQPSKILIFILYDILKILTPAFADKSLDKFINSTNDTKLTYDTSKNDTPIQLDSPENIDDLKLVVIITYIMVFFNTIGCSYVFYRSWLQWKISTKSLSMIFRLPFYTAIADAGIDIVGIINIWTPVQIFCAAKFFDIDSAWIYVVCVIGINFGGLGNAIQYILNEGWHPRNVDPNVSWSFAESPSRFIKRFYPNSQNMHTPSSISSLPSSRPPSSSTISACVRNSQQINNKMNHNNKNHNSNNNNNNNNNSNINHNNNSILSSNNDNNNDDNNSYHHRSFYYNHHHSSSTISSPHFCAYKTFDKYGATNSICSDFLNNANNSSNNSVKELNSNPYNIEINIDVNNFVTESEMALSKVKIKEK</sequence>
<dbReference type="OrthoDB" id="568194at2759"/>
<evidence type="ECO:0000256" key="2">
    <source>
        <dbReference type="SAM" id="Phobius"/>
    </source>
</evidence>
<gene>
    <name evidence="4" type="ORF">F8M41_011533</name>
</gene>
<feature type="chain" id="PRO_5034825689" evidence="3">
    <location>
        <begin position="28"/>
        <end position="366"/>
    </location>
</feature>
<keyword evidence="5" id="KW-1185">Reference proteome</keyword>
<keyword evidence="2" id="KW-1133">Transmembrane helix</keyword>
<evidence type="ECO:0000313" key="5">
    <source>
        <dbReference type="Proteomes" id="UP000439903"/>
    </source>
</evidence>
<dbReference type="EMBL" id="WTPW01000237">
    <property type="protein sequence ID" value="KAF0532023.1"/>
    <property type="molecule type" value="Genomic_DNA"/>
</dbReference>
<feature type="region of interest" description="Disordered" evidence="1">
    <location>
        <begin position="203"/>
        <end position="222"/>
    </location>
</feature>
<evidence type="ECO:0000313" key="4">
    <source>
        <dbReference type="EMBL" id="KAF0532023.1"/>
    </source>
</evidence>
<feature type="transmembrane region" description="Helical" evidence="2">
    <location>
        <begin position="144"/>
        <end position="167"/>
    </location>
</feature>
<evidence type="ECO:0000256" key="3">
    <source>
        <dbReference type="SAM" id="SignalP"/>
    </source>
</evidence>
<protein>
    <submittedName>
        <fullName evidence="4">Putative g-protein coupled receptor 21</fullName>
    </submittedName>
</protein>
<feature type="compositionally biased region" description="Low complexity" evidence="1">
    <location>
        <begin position="204"/>
        <end position="222"/>
    </location>
</feature>
<accession>A0A8H4EPX5</accession>
<feature type="transmembrane region" description="Helical" evidence="2">
    <location>
        <begin position="67"/>
        <end position="88"/>
    </location>
</feature>
<dbReference type="AlphaFoldDB" id="A0A8H4EPX5"/>
<feature type="region of interest" description="Disordered" evidence="1">
    <location>
        <begin position="234"/>
        <end position="276"/>
    </location>
</feature>
<keyword evidence="4" id="KW-0675">Receptor</keyword>
<keyword evidence="3" id="KW-0732">Signal</keyword>
<dbReference type="Proteomes" id="UP000439903">
    <property type="component" value="Unassembled WGS sequence"/>
</dbReference>
<feature type="transmembrane region" description="Helical" evidence="2">
    <location>
        <begin position="109"/>
        <end position="132"/>
    </location>
</feature>
<evidence type="ECO:0000256" key="1">
    <source>
        <dbReference type="SAM" id="MobiDB-lite"/>
    </source>
</evidence>
<feature type="signal peptide" evidence="3">
    <location>
        <begin position="1"/>
        <end position="27"/>
    </location>
</feature>
<comment type="caution">
    <text evidence="4">The sequence shown here is derived from an EMBL/GenBank/DDBJ whole genome shotgun (WGS) entry which is preliminary data.</text>
</comment>
<keyword evidence="2" id="KW-0812">Transmembrane</keyword>
<keyword evidence="2" id="KW-0472">Membrane</keyword>
<proteinExistence type="predicted"/>